<keyword evidence="1" id="KW-1133">Transmembrane helix</keyword>
<gene>
    <name evidence="2" type="ORF">COX90_03290</name>
</gene>
<name>A0A2M7UXQ8_9BACT</name>
<sequence>MVSAPSSFHERRWQIEVWKNQRGVDAIFKAGTRREMVKPQCFVFPAFFISFYIKNKKMIYKFSDL</sequence>
<proteinExistence type="predicted"/>
<reference evidence="3" key="1">
    <citation type="submission" date="2017-09" db="EMBL/GenBank/DDBJ databases">
        <title>Depth-based differentiation of microbial function through sediment-hosted aquifers and enrichment of novel symbionts in the deep terrestrial subsurface.</title>
        <authorList>
            <person name="Probst A.J."/>
            <person name="Ladd B."/>
            <person name="Jarett J.K."/>
            <person name="Geller-Mcgrath D.E."/>
            <person name="Sieber C.M.K."/>
            <person name="Emerson J.B."/>
            <person name="Anantharaman K."/>
            <person name="Thomas B.C."/>
            <person name="Malmstrom R."/>
            <person name="Stieglmeier M."/>
            <person name="Klingl A."/>
            <person name="Woyke T."/>
            <person name="Ryan C.M."/>
            <person name="Banfield J.F."/>
        </authorList>
    </citation>
    <scope>NUCLEOTIDE SEQUENCE [LARGE SCALE GENOMIC DNA]</scope>
</reference>
<keyword evidence="1" id="KW-0812">Transmembrane</keyword>
<feature type="transmembrane region" description="Helical" evidence="1">
    <location>
        <begin position="36"/>
        <end position="53"/>
    </location>
</feature>
<keyword evidence="1" id="KW-0472">Membrane</keyword>
<evidence type="ECO:0000313" key="3">
    <source>
        <dbReference type="Proteomes" id="UP000230760"/>
    </source>
</evidence>
<dbReference type="Proteomes" id="UP000230760">
    <property type="component" value="Unassembled WGS sequence"/>
</dbReference>
<protein>
    <submittedName>
        <fullName evidence="2">Uncharacterized protein</fullName>
    </submittedName>
</protein>
<accession>A0A2M7UXQ8</accession>
<evidence type="ECO:0000256" key="1">
    <source>
        <dbReference type="SAM" id="Phobius"/>
    </source>
</evidence>
<dbReference type="AlphaFoldDB" id="A0A2M7UXQ8"/>
<dbReference type="EMBL" id="PFPB01000059">
    <property type="protein sequence ID" value="PIZ88698.1"/>
    <property type="molecule type" value="Genomic_DNA"/>
</dbReference>
<evidence type="ECO:0000313" key="2">
    <source>
        <dbReference type="EMBL" id="PIZ88698.1"/>
    </source>
</evidence>
<comment type="caution">
    <text evidence="2">The sequence shown here is derived from an EMBL/GenBank/DDBJ whole genome shotgun (WGS) entry which is preliminary data.</text>
</comment>
<organism evidence="2 3">
    <name type="scientific">Candidatus Nealsonbacteria bacterium CG_4_10_14_0_2_um_filter_38_17</name>
    <dbReference type="NCBI Taxonomy" id="1974680"/>
    <lineage>
        <taxon>Bacteria</taxon>
        <taxon>Candidatus Nealsoniibacteriota</taxon>
    </lineage>
</organism>